<keyword evidence="6 10" id="KW-0479">Metal-binding</keyword>
<dbReference type="InterPro" id="IPR037056">
    <property type="entry name" value="RNase_H1_N_sf"/>
</dbReference>
<dbReference type="CDD" id="cd09280">
    <property type="entry name" value="RNase_HI_eukaryote_like"/>
    <property type="match status" value="1"/>
</dbReference>
<evidence type="ECO:0000256" key="3">
    <source>
        <dbReference type="ARBA" id="ARBA00005300"/>
    </source>
</evidence>
<sequence>MKRKAAGKFYAVRMGRVPGIYSTWDECKAQTDHFPGAIFKSFPGKDAALAFLSSSGPTPKARPSPKKQTTRSPSPNRKKQKLSPSPPESTSSSRKRSRSPPSDDDAYGDDLAIAYIEAEAKSNTPSSTSAQTTVIHKPAPTISTSTLPKLDVYTDGSCIGNGQMGARAGIGVWYGPNDDRNIFERLPGNNQTNNRAEVLAAIRAIESAPPNRFLTIHSDSKYMRDGITKWLPGWKRKNWKTATGKDVLNQDLWRKLDEVQDSYQGVIVFQYVRAHVGIPGNEGADYLANRGAELEFVDA</sequence>
<keyword evidence="8 10" id="KW-0378">Hydrolase</keyword>
<dbReference type="Pfam" id="PF01693">
    <property type="entry name" value="Cauli_VI"/>
    <property type="match status" value="1"/>
</dbReference>
<dbReference type="GO" id="GO:0043137">
    <property type="term" value="P:DNA replication, removal of RNA primer"/>
    <property type="evidence" value="ECO:0007669"/>
    <property type="project" value="TreeGrafter"/>
</dbReference>
<comment type="catalytic activity">
    <reaction evidence="1 10">
        <text>Endonucleolytic cleavage to 5'-phosphomonoester.</text>
        <dbReference type="EC" id="3.1.26.4"/>
    </reaction>
</comment>
<dbReference type="PANTHER" id="PTHR10642:SF26">
    <property type="entry name" value="RIBONUCLEASE H1"/>
    <property type="match status" value="1"/>
</dbReference>
<organism evidence="13 14">
    <name type="scientific">Rhizophlyctis rosea</name>
    <dbReference type="NCBI Taxonomy" id="64517"/>
    <lineage>
        <taxon>Eukaryota</taxon>
        <taxon>Fungi</taxon>
        <taxon>Fungi incertae sedis</taxon>
        <taxon>Chytridiomycota</taxon>
        <taxon>Chytridiomycota incertae sedis</taxon>
        <taxon>Chytridiomycetes</taxon>
        <taxon>Rhizophlyctidales</taxon>
        <taxon>Rhizophlyctidaceae</taxon>
        <taxon>Rhizophlyctis</taxon>
    </lineage>
</organism>
<dbReference type="Gene3D" id="3.40.970.10">
    <property type="entry name" value="Ribonuclease H1, N-terminal domain"/>
    <property type="match status" value="1"/>
</dbReference>
<dbReference type="GO" id="GO:0003676">
    <property type="term" value="F:nucleic acid binding"/>
    <property type="evidence" value="ECO:0007669"/>
    <property type="project" value="UniProtKB-UniRule"/>
</dbReference>
<proteinExistence type="inferred from homology"/>
<keyword evidence="9 10" id="KW-0460">Magnesium</keyword>
<comment type="similarity">
    <text evidence="3 10">Belongs to the RNase H family.</text>
</comment>
<dbReference type="PROSITE" id="PS50879">
    <property type="entry name" value="RNASE_H_1"/>
    <property type="match status" value="1"/>
</dbReference>
<dbReference type="FunFam" id="3.40.970.10:FF:000001">
    <property type="entry name" value="Ribonuclease H1"/>
    <property type="match status" value="1"/>
</dbReference>
<evidence type="ECO:0000256" key="8">
    <source>
        <dbReference type="ARBA" id="ARBA00022801"/>
    </source>
</evidence>
<feature type="domain" description="RNase H type-1" evidence="12">
    <location>
        <begin position="146"/>
        <end position="293"/>
    </location>
</feature>
<dbReference type="InterPro" id="IPR011320">
    <property type="entry name" value="RNase_H1_N"/>
</dbReference>
<comment type="cofactor">
    <cofactor evidence="2 10">
        <name>Mg(2+)</name>
        <dbReference type="ChEBI" id="CHEBI:18420"/>
    </cofactor>
</comment>
<dbReference type="GO" id="GO:0000287">
    <property type="term" value="F:magnesium ion binding"/>
    <property type="evidence" value="ECO:0007669"/>
    <property type="project" value="UniProtKB-UniRule"/>
</dbReference>
<dbReference type="GO" id="GO:0004523">
    <property type="term" value="F:RNA-DNA hybrid ribonuclease activity"/>
    <property type="evidence" value="ECO:0007669"/>
    <property type="project" value="UniProtKB-UniRule"/>
</dbReference>
<evidence type="ECO:0000259" key="12">
    <source>
        <dbReference type="PROSITE" id="PS50879"/>
    </source>
</evidence>
<keyword evidence="7 10" id="KW-0255">Endonuclease</keyword>
<comment type="caution">
    <text evidence="13">The sequence shown here is derived from an EMBL/GenBank/DDBJ whole genome shotgun (WGS) entry which is preliminary data.</text>
</comment>
<evidence type="ECO:0000313" key="13">
    <source>
        <dbReference type="EMBL" id="KAJ3049875.1"/>
    </source>
</evidence>
<dbReference type="SUPFAM" id="SSF53098">
    <property type="entry name" value="Ribonuclease H-like"/>
    <property type="match status" value="1"/>
</dbReference>
<accession>A0AAD5SAZ0</accession>
<dbReference type="InterPro" id="IPR050092">
    <property type="entry name" value="RNase_H"/>
</dbReference>
<dbReference type="Gene3D" id="3.30.420.10">
    <property type="entry name" value="Ribonuclease H-like superfamily/Ribonuclease H"/>
    <property type="match status" value="1"/>
</dbReference>
<keyword evidence="14" id="KW-1185">Reference proteome</keyword>
<keyword evidence="5 10" id="KW-0540">Nuclease</keyword>
<dbReference type="PANTHER" id="PTHR10642">
    <property type="entry name" value="RIBONUCLEASE H1"/>
    <property type="match status" value="1"/>
</dbReference>
<dbReference type="Pfam" id="PF00075">
    <property type="entry name" value="RNase_H"/>
    <property type="match status" value="1"/>
</dbReference>
<evidence type="ECO:0000256" key="6">
    <source>
        <dbReference type="ARBA" id="ARBA00022723"/>
    </source>
</evidence>
<evidence type="ECO:0000256" key="7">
    <source>
        <dbReference type="ARBA" id="ARBA00022759"/>
    </source>
</evidence>
<evidence type="ECO:0000256" key="2">
    <source>
        <dbReference type="ARBA" id="ARBA00001946"/>
    </source>
</evidence>
<name>A0AAD5SAZ0_9FUNG</name>
<gene>
    <name evidence="13" type="ORF">HK097_009139</name>
</gene>
<evidence type="ECO:0000256" key="10">
    <source>
        <dbReference type="PIRNR" id="PIRNR036852"/>
    </source>
</evidence>
<dbReference type="SUPFAM" id="SSF55658">
    <property type="entry name" value="L9 N-domain-like"/>
    <property type="match status" value="1"/>
</dbReference>
<evidence type="ECO:0000313" key="14">
    <source>
        <dbReference type="Proteomes" id="UP001212841"/>
    </source>
</evidence>
<dbReference type="PIRSF" id="PIRSF036852">
    <property type="entry name" value="Ribonuclease_H1_euk"/>
    <property type="match status" value="1"/>
</dbReference>
<comment type="function">
    <text evidence="10">Endonuclease that specifically degrades the RNA of RNA-DNA hybrids.</text>
</comment>
<evidence type="ECO:0000256" key="4">
    <source>
        <dbReference type="ARBA" id="ARBA00012180"/>
    </source>
</evidence>
<dbReference type="InterPro" id="IPR017067">
    <property type="entry name" value="RNase_H1_euk"/>
</dbReference>
<dbReference type="InterPro" id="IPR036397">
    <property type="entry name" value="RNaseH_sf"/>
</dbReference>
<evidence type="ECO:0000256" key="9">
    <source>
        <dbReference type="ARBA" id="ARBA00022842"/>
    </source>
</evidence>
<evidence type="ECO:0000256" key="5">
    <source>
        <dbReference type="ARBA" id="ARBA00022722"/>
    </source>
</evidence>
<dbReference type="InterPro" id="IPR009027">
    <property type="entry name" value="Ribosomal_bL9/RNase_H1_N"/>
</dbReference>
<feature type="region of interest" description="Disordered" evidence="11">
    <location>
        <begin position="50"/>
        <end position="108"/>
    </location>
</feature>
<dbReference type="InterPro" id="IPR002156">
    <property type="entry name" value="RNaseH_domain"/>
</dbReference>
<dbReference type="EMBL" id="JADGJD010000583">
    <property type="protein sequence ID" value="KAJ3049875.1"/>
    <property type="molecule type" value="Genomic_DNA"/>
</dbReference>
<evidence type="ECO:0000256" key="1">
    <source>
        <dbReference type="ARBA" id="ARBA00000077"/>
    </source>
</evidence>
<dbReference type="EC" id="3.1.26.4" evidence="4 10"/>
<dbReference type="AlphaFoldDB" id="A0AAD5SAZ0"/>
<reference evidence="13" key="1">
    <citation type="submission" date="2020-05" db="EMBL/GenBank/DDBJ databases">
        <title>Phylogenomic resolution of chytrid fungi.</title>
        <authorList>
            <person name="Stajich J.E."/>
            <person name="Amses K."/>
            <person name="Simmons R."/>
            <person name="Seto K."/>
            <person name="Myers J."/>
            <person name="Bonds A."/>
            <person name="Quandt C.A."/>
            <person name="Barry K."/>
            <person name="Liu P."/>
            <person name="Grigoriev I."/>
            <person name="Longcore J.E."/>
            <person name="James T.Y."/>
        </authorList>
    </citation>
    <scope>NUCLEOTIDE SEQUENCE</scope>
    <source>
        <strain evidence="13">JEL0318</strain>
    </source>
</reference>
<dbReference type="Proteomes" id="UP001212841">
    <property type="component" value="Unassembled WGS sequence"/>
</dbReference>
<evidence type="ECO:0000256" key="11">
    <source>
        <dbReference type="SAM" id="MobiDB-lite"/>
    </source>
</evidence>
<protein>
    <recommendedName>
        <fullName evidence="4 10">Ribonuclease H</fullName>
        <shortName evidence="10">RNase H</shortName>
        <ecNumber evidence="4 10">3.1.26.4</ecNumber>
    </recommendedName>
</protein>
<dbReference type="InterPro" id="IPR012337">
    <property type="entry name" value="RNaseH-like_sf"/>
</dbReference>